<organism evidence="2 3">
    <name type="scientific">Tanacetum coccineum</name>
    <dbReference type="NCBI Taxonomy" id="301880"/>
    <lineage>
        <taxon>Eukaryota</taxon>
        <taxon>Viridiplantae</taxon>
        <taxon>Streptophyta</taxon>
        <taxon>Embryophyta</taxon>
        <taxon>Tracheophyta</taxon>
        <taxon>Spermatophyta</taxon>
        <taxon>Magnoliopsida</taxon>
        <taxon>eudicotyledons</taxon>
        <taxon>Gunneridae</taxon>
        <taxon>Pentapetalae</taxon>
        <taxon>asterids</taxon>
        <taxon>campanulids</taxon>
        <taxon>Asterales</taxon>
        <taxon>Asteraceae</taxon>
        <taxon>Asteroideae</taxon>
        <taxon>Anthemideae</taxon>
        <taxon>Anthemidinae</taxon>
        <taxon>Tanacetum</taxon>
    </lineage>
</organism>
<dbReference type="InterPro" id="IPR001810">
    <property type="entry name" value="F-box_dom"/>
</dbReference>
<name>A0ABQ5CCL8_9ASTR</name>
<reference evidence="2" key="2">
    <citation type="submission" date="2022-01" db="EMBL/GenBank/DDBJ databases">
        <authorList>
            <person name="Yamashiro T."/>
            <person name="Shiraishi A."/>
            <person name="Satake H."/>
            <person name="Nakayama K."/>
        </authorList>
    </citation>
    <scope>NUCLEOTIDE SEQUENCE</scope>
</reference>
<evidence type="ECO:0000313" key="2">
    <source>
        <dbReference type="EMBL" id="GJT24349.1"/>
    </source>
</evidence>
<dbReference type="SUPFAM" id="SSF81383">
    <property type="entry name" value="F-box domain"/>
    <property type="match status" value="1"/>
</dbReference>
<dbReference type="Pfam" id="PF00646">
    <property type="entry name" value="F-box"/>
    <property type="match status" value="1"/>
</dbReference>
<accession>A0ABQ5CCL8</accession>
<dbReference type="EMBL" id="BQNB010014128">
    <property type="protein sequence ID" value="GJT24349.1"/>
    <property type="molecule type" value="Genomic_DNA"/>
</dbReference>
<keyword evidence="3" id="KW-1185">Reference proteome</keyword>
<dbReference type="Proteomes" id="UP001151760">
    <property type="component" value="Unassembled WGS sequence"/>
</dbReference>
<protein>
    <submittedName>
        <fullName evidence="2">F-box domain containing protein</fullName>
    </submittedName>
</protein>
<feature type="domain" description="F-box" evidence="1">
    <location>
        <begin position="2"/>
        <end position="30"/>
    </location>
</feature>
<evidence type="ECO:0000313" key="3">
    <source>
        <dbReference type="Proteomes" id="UP001151760"/>
    </source>
</evidence>
<comment type="caution">
    <text evidence="2">The sequence shown here is derived from an EMBL/GenBank/DDBJ whole genome shotgun (WGS) entry which is preliminary data.</text>
</comment>
<evidence type="ECO:0000259" key="1">
    <source>
        <dbReference type="Pfam" id="PF00646"/>
    </source>
</evidence>
<proteinExistence type="predicted"/>
<sequence>MDRLPSNIMFDIFSRLPGQCLARSRCVSKNNPQLMFPCPTETGTTDHTYVLEPKEGPFLEFLRKKPLSKASHVRIEVRECYELPPLPMRFDCSMFRESCGLGFDASTKNQQQLARCSIHFRNSWYIGHLLARTWTMEHLKVIKTLMVKWVVQGLGV</sequence>
<reference evidence="2" key="1">
    <citation type="journal article" date="2022" name="Int. J. Mol. Sci.">
        <title>Draft Genome of Tanacetum Coccineum: Genomic Comparison of Closely Related Tanacetum-Family Plants.</title>
        <authorList>
            <person name="Yamashiro T."/>
            <person name="Shiraishi A."/>
            <person name="Nakayama K."/>
            <person name="Satake H."/>
        </authorList>
    </citation>
    <scope>NUCLEOTIDE SEQUENCE</scope>
</reference>
<gene>
    <name evidence="2" type="ORF">Tco_0894286</name>
</gene>
<dbReference type="InterPro" id="IPR036047">
    <property type="entry name" value="F-box-like_dom_sf"/>
</dbReference>